<name>A0A6P8E129_PUNGR</name>
<sequence length="112" mass="12137">MNFQEDNARIMKMSDINEQMIAPNSGGHGHGQGQGQHGAQHHRPNTEGLPMQSSPYVKYTDLEDYKRKGYGTEGHLEPKPIQGGSGTDAPTVSGNGPPEGEAFIPRAARRNL</sequence>
<reference evidence="3" key="2">
    <citation type="submission" date="2025-08" db="UniProtKB">
        <authorList>
            <consortium name="RefSeq"/>
        </authorList>
    </citation>
    <scope>IDENTIFICATION</scope>
    <source>
        <tissue evidence="3">Leaf</tissue>
    </source>
</reference>
<evidence type="ECO:0000313" key="2">
    <source>
        <dbReference type="Proteomes" id="UP000515151"/>
    </source>
</evidence>
<feature type="region of interest" description="Disordered" evidence="1">
    <location>
        <begin position="1"/>
        <end position="112"/>
    </location>
</feature>
<dbReference type="AlphaFoldDB" id="A0A6P8E129"/>
<evidence type="ECO:0000313" key="3">
    <source>
        <dbReference type="RefSeq" id="XP_031398483.1"/>
    </source>
</evidence>
<protein>
    <submittedName>
        <fullName evidence="3">Uncharacterized protein LOC116209057</fullName>
    </submittedName>
</protein>
<dbReference type="OrthoDB" id="1929004at2759"/>
<dbReference type="Proteomes" id="UP000515151">
    <property type="component" value="Chromosome 1"/>
</dbReference>
<dbReference type="RefSeq" id="XP_031398483.1">
    <property type="nucleotide sequence ID" value="XM_031542623.1"/>
</dbReference>
<feature type="compositionally biased region" description="Gly residues" evidence="1">
    <location>
        <begin position="26"/>
        <end position="36"/>
    </location>
</feature>
<dbReference type="Pfam" id="PF10714">
    <property type="entry name" value="LEA_6"/>
    <property type="match status" value="1"/>
</dbReference>
<organism evidence="2 3">
    <name type="scientific">Punica granatum</name>
    <name type="common">Pomegranate</name>
    <dbReference type="NCBI Taxonomy" id="22663"/>
    <lineage>
        <taxon>Eukaryota</taxon>
        <taxon>Viridiplantae</taxon>
        <taxon>Streptophyta</taxon>
        <taxon>Embryophyta</taxon>
        <taxon>Tracheophyta</taxon>
        <taxon>Spermatophyta</taxon>
        <taxon>Magnoliopsida</taxon>
        <taxon>eudicotyledons</taxon>
        <taxon>Gunneridae</taxon>
        <taxon>Pentapetalae</taxon>
        <taxon>rosids</taxon>
        <taxon>malvids</taxon>
        <taxon>Myrtales</taxon>
        <taxon>Lythraceae</taxon>
        <taxon>Punica</taxon>
    </lineage>
</organism>
<dbReference type="InterPro" id="IPR018930">
    <property type="entry name" value="LEA-18"/>
</dbReference>
<keyword evidence="2" id="KW-1185">Reference proteome</keyword>
<evidence type="ECO:0000256" key="1">
    <source>
        <dbReference type="SAM" id="MobiDB-lite"/>
    </source>
</evidence>
<gene>
    <name evidence="3" type="primary">LOC116209057</name>
</gene>
<dbReference type="GeneID" id="116209057"/>
<proteinExistence type="predicted"/>
<accession>A0A6P8E129</accession>
<reference evidence="2" key="1">
    <citation type="journal article" date="2020" name="Plant Biotechnol. J.">
        <title>The pomegranate (Punica granatum L.) draft genome dissects genetic divergence between soft- and hard-seeded cultivars.</title>
        <authorList>
            <person name="Luo X."/>
            <person name="Li H."/>
            <person name="Wu Z."/>
            <person name="Yao W."/>
            <person name="Zhao P."/>
            <person name="Cao D."/>
            <person name="Yu H."/>
            <person name="Li K."/>
            <person name="Poudel K."/>
            <person name="Zhao D."/>
            <person name="Zhang F."/>
            <person name="Xia X."/>
            <person name="Chen L."/>
            <person name="Wang Q."/>
            <person name="Jing D."/>
            <person name="Cao S."/>
        </authorList>
    </citation>
    <scope>NUCLEOTIDE SEQUENCE [LARGE SCALE GENOMIC DNA]</scope>
    <source>
        <strain evidence="2">cv. Tunisia</strain>
    </source>
</reference>